<gene>
    <name evidence="1" type="primary">ORF13751</name>
</gene>
<protein>
    <submittedName>
        <fullName evidence="1">Uncharacterized protein</fullName>
    </submittedName>
</protein>
<proteinExistence type="predicted"/>
<reference evidence="1" key="1">
    <citation type="submission" date="2014-12" db="EMBL/GenBank/DDBJ databases">
        <title>Insight into the proteome of Arion vulgaris.</title>
        <authorList>
            <person name="Aradska J."/>
            <person name="Bulat T."/>
            <person name="Smidak R."/>
            <person name="Sarate P."/>
            <person name="Gangsoo J."/>
            <person name="Sialana F."/>
            <person name="Bilban M."/>
            <person name="Lubec G."/>
        </authorList>
    </citation>
    <scope>NUCLEOTIDE SEQUENCE</scope>
    <source>
        <tissue evidence="1">Skin</tissue>
    </source>
</reference>
<feature type="non-terminal residue" evidence="1">
    <location>
        <position position="1"/>
    </location>
</feature>
<feature type="non-terminal residue" evidence="1">
    <location>
        <position position="71"/>
    </location>
</feature>
<accession>A0A0B6Y7Y3</accession>
<dbReference type="AlphaFoldDB" id="A0A0B6Y7Y3"/>
<sequence length="71" mass="8109">LENEVVESVKQLQQQLAKSIDVRNVQECHRIIEILASPELITQNPNSLNWYISPHQQSSPLLHAITKGHED</sequence>
<evidence type="ECO:0000313" key="1">
    <source>
        <dbReference type="EMBL" id="CEK51565.1"/>
    </source>
</evidence>
<organism evidence="1">
    <name type="scientific">Arion vulgaris</name>
    <dbReference type="NCBI Taxonomy" id="1028688"/>
    <lineage>
        <taxon>Eukaryota</taxon>
        <taxon>Metazoa</taxon>
        <taxon>Spiralia</taxon>
        <taxon>Lophotrochozoa</taxon>
        <taxon>Mollusca</taxon>
        <taxon>Gastropoda</taxon>
        <taxon>Heterobranchia</taxon>
        <taxon>Euthyneura</taxon>
        <taxon>Panpulmonata</taxon>
        <taxon>Eupulmonata</taxon>
        <taxon>Stylommatophora</taxon>
        <taxon>Helicina</taxon>
        <taxon>Arionoidea</taxon>
        <taxon>Arionidae</taxon>
        <taxon>Arion</taxon>
    </lineage>
</organism>
<name>A0A0B6Y7Y3_9EUPU</name>
<dbReference type="EMBL" id="HACG01004700">
    <property type="protein sequence ID" value="CEK51565.1"/>
    <property type="molecule type" value="Transcribed_RNA"/>
</dbReference>